<keyword evidence="2" id="KW-0812">Transmembrane</keyword>
<evidence type="ECO:0000256" key="2">
    <source>
        <dbReference type="SAM" id="Phobius"/>
    </source>
</evidence>
<feature type="transmembrane region" description="Helical" evidence="2">
    <location>
        <begin position="38"/>
        <end position="56"/>
    </location>
</feature>
<sequence length="216" mass="22300">MSARSLAELAVERDVRPVGEQTGSATEVLVAAIPSETLAAYTALVGIVLAADVGAGYGAFRWSAYVIFVVFAFLAPFAGYYRKVTSPESRPDADHRRFPVLECAAAALAAAAWGLVMPGSPLGIVLDGNALVFATAALVLGAATLLAFATQFLGKANDRNPAGVPVPTVVIDEPVPLTSVGPGDRATPGRRLTPAGGRRGAVPVLRQPHPVPHPSR</sequence>
<proteinExistence type="predicted"/>
<keyword evidence="2" id="KW-0472">Membrane</keyword>
<protein>
    <submittedName>
        <fullName evidence="3">Uncharacterized protein</fullName>
    </submittedName>
</protein>
<dbReference type="Proteomes" id="UP001290101">
    <property type="component" value="Unassembled WGS sequence"/>
</dbReference>
<evidence type="ECO:0000313" key="3">
    <source>
        <dbReference type="EMBL" id="MDZ5492352.1"/>
    </source>
</evidence>
<feature type="transmembrane region" description="Helical" evidence="2">
    <location>
        <begin position="62"/>
        <end position="80"/>
    </location>
</feature>
<dbReference type="RefSeq" id="WP_322442143.1">
    <property type="nucleotide sequence ID" value="NZ_JAXOTQ010000031.1"/>
</dbReference>
<evidence type="ECO:0000256" key="1">
    <source>
        <dbReference type="SAM" id="MobiDB-lite"/>
    </source>
</evidence>
<name>A0ABU5JI87_9ACTN</name>
<accession>A0ABU5JI87</accession>
<evidence type="ECO:0000313" key="4">
    <source>
        <dbReference type="Proteomes" id="UP001290101"/>
    </source>
</evidence>
<gene>
    <name evidence="3" type="ORF">U2F25_23255</name>
</gene>
<keyword evidence="2" id="KW-1133">Transmembrane helix</keyword>
<comment type="caution">
    <text evidence="3">The sequence shown here is derived from an EMBL/GenBank/DDBJ whole genome shotgun (WGS) entry which is preliminary data.</text>
</comment>
<feature type="region of interest" description="Disordered" evidence="1">
    <location>
        <begin position="175"/>
        <end position="216"/>
    </location>
</feature>
<organism evidence="3 4">
    <name type="scientific">Micromonospora sicca</name>
    <dbReference type="NCBI Taxonomy" id="2202420"/>
    <lineage>
        <taxon>Bacteria</taxon>
        <taxon>Bacillati</taxon>
        <taxon>Actinomycetota</taxon>
        <taxon>Actinomycetes</taxon>
        <taxon>Micromonosporales</taxon>
        <taxon>Micromonosporaceae</taxon>
        <taxon>Micromonospora</taxon>
    </lineage>
</organism>
<keyword evidence="4" id="KW-1185">Reference proteome</keyword>
<dbReference type="EMBL" id="JAXOTQ010000031">
    <property type="protein sequence ID" value="MDZ5492352.1"/>
    <property type="molecule type" value="Genomic_DNA"/>
</dbReference>
<reference evidence="3 4" key="1">
    <citation type="submission" date="2023-12" db="EMBL/GenBank/DDBJ databases">
        <title>Micromonospora sp. nov., isolated from Atacama Desert.</title>
        <authorList>
            <person name="Carro L."/>
            <person name="Golinska P."/>
            <person name="Klenk H.-P."/>
            <person name="Goodfellow M."/>
        </authorList>
    </citation>
    <scope>NUCLEOTIDE SEQUENCE [LARGE SCALE GENOMIC DNA]</scope>
    <source>
        <strain evidence="3 4">4G53</strain>
    </source>
</reference>
<feature type="transmembrane region" description="Helical" evidence="2">
    <location>
        <begin position="100"/>
        <end position="118"/>
    </location>
</feature>
<feature type="transmembrane region" description="Helical" evidence="2">
    <location>
        <begin position="130"/>
        <end position="149"/>
    </location>
</feature>